<dbReference type="InterPro" id="IPR019728">
    <property type="entry name" value="DUF2605"/>
</dbReference>
<protein>
    <submittedName>
        <fullName evidence="1">DUF2605 domain-containing protein</fullName>
    </submittedName>
</protein>
<evidence type="ECO:0000313" key="1">
    <source>
        <dbReference type="EMBL" id="MBE9033321.1"/>
    </source>
</evidence>
<dbReference type="RefSeq" id="WP_264328129.1">
    <property type="nucleotide sequence ID" value="NZ_JADEXQ010000177.1"/>
</dbReference>
<dbReference type="Proteomes" id="UP000625316">
    <property type="component" value="Unassembled WGS sequence"/>
</dbReference>
<keyword evidence="2" id="KW-1185">Reference proteome</keyword>
<reference evidence="1" key="1">
    <citation type="submission" date="2020-10" db="EMBL/GenBank/DDBJ databases">
        <authorList>
            <person name="Castelo-Branco R."/>
            <person name="Eusebio N."/>
            <person name="Adriana R."/>
            <person name="Vieira A."/>
            <person name="Brugerolle De Fraissinette N."/>
            <person name="Rezende De Castro R."/>
            <person name="Schneider M.P."/>
            <person name="Vasconcelos V."/>
            <person name="Leao P.N."/>
        </authorList>
    </citation>
    <scope>NUCLEOTIDE SEQUENCE</scope>
    <source>
        <strain evidence="1">LEGE 11480</strain>
    </source>
</reference>
<comment type="caution">
    <text evidence="1">The sequence shown here is derived from an EMBL/GenBank/DDBJ whole genome shotgun (WGS) entry which is preliminary data.</text>
</comment>
<organism evidence="1 2">
    <name type="scientific">Romeriopsis navalis LEGE 11480</name>
    <dbReference type="NCBI Taxonomy" id="2777977"/>
    <lineage>
        <taxon>Bacteria</taxon>
        <taxon>Bacillati</taxon>
        <taxon>Cyanobacteriota</taxon>
        <taxon>Cyanophyceae</taxon>
        <taxon>Leptolyngbyales</taxon>
        <taxon>Leptolyngbyaceae</taxon>
        <taxon>Romeriopsis</taxon>
        <taxon>Romeriopsis navalis</taxon>
    </lineage>
</organism>
<dbReference type="AlphaFoldDB" id="A0A928VRI7"/>
<accession>A0A928VRI7</accession>
<name>A0A928VRI7_9CYAN</name>
<sequence length="107" mass="11993">MFALPPDPDLLKQVLAPLLEDFQYWFERSSKLLQSTQLDFMDAADQQDLLGRVLEAQQAVQVAQSLLAATDGQAGVEMTVLMGWHKLVTECWSLSMQHRSENKGSAQ</sequence>
<evidence type="ECO:0000313" key="2">
    <source>
        <dbReference type="Proteomes" id="UP000625316"/>
    </source>
</evidence>
<dbReference type="Pfam" id="PF10792">
    <property type="entry name" value="DUF2605"/>
    <property type="match status" value="1"/>
</dbReference>
<dbReference type="EMBL" id="JADEXQ010000177">
    <property type="protein sequence ID" value="MBE9033321.1"/>
    <property type="molecule type" value="Genomic_DNA"/>
</dbReference>
<proteinExistence type="predicted"/>
<gene>
    <name evidence="1" type="ORF">IQ266_26665</name>
</gene>